<feature type="region of interest" description="Disordered" evidence="1">
    <location>
        <begin position="24"/>
        <end position="52"/>
    </location>
</feature>
<dbReference type="AlphaFoldDB" id="A0A8S3PYT1"/>
<keyword evidence="3" id="KW-1185">Reference proteome</keyword>
<protein>
    <submittedName>
        <fullName evidence="2">Uncharacterized protein</fullName>
    </submittedName>
</protein>
<comment type="caution">
    <text evidence="2">The sequence shown here is derived from an EMBL/GenBank/DDBJ whole genome shotgun (WGS) entry which is preliminary data.</text>
</comment>
<evidence type="ECO:0000313" key="2">
    <source>
        <dbReference type="EMBL" id="CAG2187672.1"/>
    </source>
</evidence>
<evidence type="ECO:0000256" key="1">
    <source>
        <dbReference type="SAM" id="MobiDB-lite"/>
    </source>
</evidence>
<dbReference type="Proteomes" id="UP000683360">
    <property type="component" value="Unassembled WGS sequence"/>
</dbReference>
<dbReference type="OrthoDB" id="6132337at2759"/>
<sequence>MGDTTVPNESLKLHLKKLRKVSLTDGEQLNMSGNSVRKKSESDNESLKSPINCKHSFEDAKKQMSATKNNNNNNELKESKVSLVLDNSIESDEELTESSELLDVSLCIEEPDDLSISSTDTQSRDYNGVQVTVNNNRGSTSSEEASSPAKAKKNCKLHKSESFGPIKLRKTGGEILLSRYHKVGIDISVIGNLIQISIFYRVIREFGDPTIKWMSVF</sequence>
<name>A0A8S3PYT1_MYTED</name>
<organism evidence="2 3">
    <name type="scientific">Mytilus edulis</name>
    <name type="common">Blue mussel</name>
    <dbReference type="NCBI Taxonomy" id="6550"/>
    <lineage>
        <taxon>Eukaryota</taxon>
        <taxon>Metazoa</taxon>
        <taxon>Spiralia</taxon>
        <taxon>Lophotrochozoa</taxon>
        <taxon>Mollusca</taxon>
        <taxon>Bivalvia</taxon>
        <taxon>Autobranchia</taxon>
        <taxon>Pteriomorphia</taxon>
        <taxon>Mytilida</taxon>
        <taxon>Mytiloidea</taxon>
        <taxon>Mytilidae</taxon>
        <taxon>Mytilinae</taxon>
        <taxon>Mytilus</taxon>
    </lineage>
</organism>
<gene>
    <name evidence="2" type="ORF">MEDL_3134</name>
</gene>
<accession>A0A8S3PYT1</accession>
<dbReference type="EMBL" id="CAJPWZ010000180">
    <property type="protein sequence ID" value="CAG2187672.1"/>
    <property type="molecule type" value="Genomic_DNA"/>
</dbReference>
<evidence type="ECO:0000313" key="3">
    <source>
        <dbReference type="Proteomes" id="UP000683360"/>
    </source>
</evidence>
<feature type="compositionally biased region" description="Polar residues" evidence="1">
    <location>
        <begin position="25"/>
        <end position="35"/>
    </location>
</feature>
<proteinExistence type="predicted"/>
<reference evidence="2" key="1">
    <citation type="submission" date="2021-03" db="EMBL/GenBank/DDBJ databases">
        <authorList>
            <person name="Bekaert M."/>
        </authorList>
    </citation>
    <scope>NUCLEOTIDE SEQUENCE</scope>
</reference>